<gene>
    <name evidence="1" type="ORF">BN9_117930</name>
</gene>
<comment type="caution">
    <text evidence="1">The sequence shown here is derived from an EMBL/GenBank/DDBJ whole genome shotgun (WGS) entry which is preliminary data.</text>
</comment>
<sequence>MSVTTIENSDLKPETEYHFPTITFGDQLFHDQKVTIRFHDDAIRIPKGPYGKSKEEFFIIGYAMEDALQRIKEIVKTELDSGIYIKPMEIALPD</sequence>
<protein>
    <submittedName>
        <fullName evidence="1">Uncharacterized protein</fullName>
    </submittedName>
</protein>
<dbReference type="InParanoid" id="A0A024FUJ3"/>
<name>A0A024FUJ3_9STRA</name>
<dbReference type="AlphaFoldDB" id="A0A024FUJ3"/>
<organism evidence="1 2">
    <name type="scientific">Albugo candida</name>
    <dbReference type="NCBI Taxonomy" id="65357"/>
    <lineage>
        <taxon>Eukaryota</taxon>
        <taxon>Sar</taxon>
        <taxon>Stramenopiles</taxon>
        <taxon>Oomycota</taxon>
        <taxon>Peronosporomycetes</taxon>
        <taxon>Albuginales</taxon>
        <taxon>Albuginaceae</taxon>
        <taxon>Albugo</taxon>
    </lineage>
</organism>
<accession>A0A024FUJ3</accession>
<dbReference type="Proteomes" id="UP000053237">
    <property type="component" value="Unassembled WGS sequence"/>
</dbReference>
<evidence type="ECO:0000313" key="2">
    <source>
        <dbReference type="Proteomes" id="UP000053237"/>
    </source>
</evidence>
<reference evidence="1 2" key="1">
    <citation type="submission" date="2012-05" db="EMBL/GenBank/DDBJ databases">
        <title>Recombination and specialization in a pathogen metapopulation.</title>
        <authorList>
            <person name="Gardiner A."/>
            <person name="Kemen E."/>
            <person name="Schultz-Larsen T."/>
            <person name="MacLean D."/>
            <person name="Van Oosterhout C."/>
            <person name="Jones J.D.G."/>
        </authorList>
    </citation>
    <scope>NUCLEOTIDE SEQUENCE [LARGE SCALE GENOMIC DNA]</scope>
    <source>
        <strain evidence="1 2">Ac Nc2</strain>
    </source>
</reference>
<proteinExistence type="predicted"/>
<keyword evidence="2" id="KW-1185">Reference proteome</keyword>
<dbReference type="EMBL" id="CAIX01000419">
    <property type="protein sequence ID" value="CCI10823.1"/>
    <property type="molecule type" value="Genomic_DNA"/>
</dbReference>
<evidence type="ECO:0000313" key="1">
    <source>
        <dbReference type="EMBL" id="CCI10823.1"/>
    </source>
</evidence>